<accession>A0ABV1XJ91</accession>
<reference evidence="1 2" key="1">
    <citation type="submission" date="2024-06" db="EMBL/GenBank/DDBJ databases">
        <title>The Natural Products Discovery Center: Release of the First 8490 Sequenced Strains for Exploring Actinobacteria Biosynthetic Diversity.</title>
        <authorList>
            <person name="Kalkreuter E."/>
            <person name="Kautsar S.A."/>
            <person name="Yang D."/>
            <person name="Bader C.D."/>
            <person name="Teijaro C.N."/>
            <person name="Fluegel L."/>
            <person name="Davis C.M."/>
            <person name="Simpson J.R."/>
            <person name="Lauterbach L."/>
            <person name="Steele A.D."/>
            <person name="Gui C."/>
            <person name="Meng S."/>
            <person name="Li G."/>
            <person name="Viehrig K."/>
            <person name="Ye F."/>
            <person name="Su P."/>
            <person name="Kiefer A.F."/>
            <person name="Nichols A."/>
            <person name="Cepeda A.J."/>
            <person name="Yan W."/>
            <person name="Fan B."/>
            <person name="Jiang Y."/>
            <person name="Adhikari A."/>
            <person name="Zheng C.-J."/>
            <person name="Schuster L."/>
            <person name="Cowan T.M."/>
            <person name="Smanski M.J."/>
            <person name="Chevrette M.G."/>
            <person name="De Carvalho L.P.S."/>
            <person name="Shen B."/>
        </authorList>
    </citation>
    <scope>NUCLEOTIDE SEQUENCE [LARGE SCALE GENOMIC DNA]</scope>
    <source>
        <strain evidence="1 2">NPDC000155</strain>
    </source>
</reference>
<dbReference type="Proteomes" id="UP001486207">
    <property type="component" value="Unassembled WGS sequence"/>
</dbReference>
<protein>
    <submittedName>
        <fullName evidence="1">SUKH-4 family immunity protein</fullName>
    </submittedName>
</protein>
<organism evidence="1 2">
    <name type="scientific">Streptomyces lanatus</name>
    <dbReference type="NCBI Taxonomy" id="66900"/>
    <lineage>
        <taxon>Bacteria</taxon>
        <taxon>Bacillati</taxon>
        <taxon>Actinomycetota</taxon>
        <taxon>Actinomycetes</taxon>
        <taxon>Kitasatosporales</taxon>
        <taxon>Streptomycetaceae</taxon>
        <taxon>Streptomyces</taxon>
    </lineage>
</organism>
<dbReference type="InterPro" id="IPR025851">
    <property type="entry name" value="SUKH-4"/>
</dbReference>
<keyword evidence="2" id="KW-1185">Reference proteome</keyword>
<comment type="caution">
    <text evidence="1">The sequence shown here is derived from an EMBL/GenBank/DDBJ whole genome shotgun (WGS) entry which is preliminary data.</text>
</comment>
<gene>
    <name evidence="1" type="ORF">ABT384_03255</name>
</gene>
<name>A0ABV1XJ91_9ACTN</name>
<evidence type="ECO:0000313" key="2">
    <source>
        <dbReference type="Proteomes" id="UP001486207"/>
    </source>
</evidence>
<evidence type="ECO:0000313" key="1">
    <source>
        <dbReference type="EMBL" id="MER7371662.1"/>
    </source>
</evidence>
<dbReference type="Pfam" id="PF14435">
    <property type="entry name" value="SUKH-4"/>
    <property type="match status" value="1"/>
</dbReference>
<dbReference type="RefSeq" id="WP_190068625.1">
    <property type="nucleotide sequence ID" value="NZ_BNBM01000002.1"/>
</dbReference>
<sequence length="209" mass="23764">MPQLVNRGMMESAFPPKKVVRVREDGLPACLHESAHVILTDVGLPDDRASFFAIDGALFEGETPNSFRRCAELSYFSAYKNMPNGWENWLVIGEIFYDCVVLDPVSGIVYCLPDGEYRADPLNQSLDSFVYFVYLLELERPNYDFTVSDEIPDSEGVAVFLRERMIRVDPLPFEGVEPSWSEVFDWEAEDAPRMPAWDVVLSNVYESIG</sequence>
<proteinExistence type="predicted"/>
<dbReference type="EMBL" id="JBEPFB010000001">
    <property type="protein sequence ID" value="MER7371662.1"/>
    <property type="molecule type" value="Genomic_DNA"/>
</dbReference>